<gene>
    <name evidence="9" type="ORF">A3G49_02760</name>
</gene>
<dbReference type="PANTHER" id="PTHR23517:SF3">
    <property type="entry name" value="INTEGRAL MEMBRANE TRANSPORT PROTEIN"/>
    <property type="match status" value="1"/>
</dbReference>
<evidence type="ECO:0000259" key="8">
    <source>
        <dbReference type="PROSITE" id="PS50850"/>
    </source>
</evidence>
<dbReference type="InterPro" id="IPR050171">
    <property type="entry name" value="MFS_Transporters"/>
</dbReference>
<keyword evidence="6 7" id="KW-0472">Membrane</keyword>
<comment type="caution">
    <text evidence="9">The sequence shown here is derived from an EMBL/GenBank/DDBJ whole genome shotgun (WGS) entry which is preliminary data.</text>
</comment>
<evidence type="ECO:0000256" key="6">
    <source>
        <dbReference type="ARBA" id="ARBA00023136"/>
    </source>
</evidence>
<dbReference type="SUPFAM" id="SSF103473">
    <property type="entry name" value="MFS general substrate transporter"/>
    <property type="match status" value="1"/>
</dbReference>
<evidence type="ECO:0000313" key="9">
    <source>
        <dbReference type="EMBL" id="OHA14137.1"/>
    </source>
</evidence>
<feature type="domain" description="Major facilitator superfamily (MFS) profile" evidence="8">
    <location>
        <begin position="37"/>
        <end position="237"/>
    </location>
</feature>
<protein>
    <recommendedName>
        <fullName evidence="8">Major facilitator superfamily (MFS) profile domain-containing protein</fullName>
    </recommendedName>
</protein>
<dbReference type="InterPro" id="IPR036259">
    <property type="entry name" value="MFS_trans_sf"/>
</dbReference>
<evidence type="ECO:0000256" key="1">
    <source>
        <dbReference type="ARBA" id="ARBA00004651"/>
    </source>
</evidence>
<evidence type="ECO:0000256" key="7">
    <source>
        <dbReference type="SAM" id="Phobius"/>
    </source>
</evidence>
<feature type="transmembrane region" description="Helical" evidence="7">
    <location>
        <begin position="198"/>
        <end position="216"/>
    </location>
</feature>
<evidence type="ECO:0000313" key="10">
    <source>
        <dbReference type="Proteomes" id="UP000177171"/>
    </source>
</evidence>
<keyword evidence="4 7" id="KW-0812">Transmembrane</keyword>
<name>A0A1G2LRB4_9BACT</name>
<dbReference type="EMBL" id="MHQY01000013">
    <property type="protein sequence ID" value="OHA14137.1"/>
    <property type="molecule type" value="Genomic_DNA"/>
</dbReference>
<evidence type="ECO:0000256" key="2">
    <source>
        <dbReference type="ARBA" id="ARBA00022448"/>
    </source>
</evidence>
<dbReference type="Proteomes" id="UP000177171">
    <property type="component" value="Unassembled WGS sequence"/>
</dbReference>
<dbReference type="GO" id="GO:0022857">
    <property type="term" value="F:transmembrane transporter activity"/>
    <property type="evidence" value="ECO:0007669"/>
    <property type="project" value="InterPro"/>
</dbReference>
<dbReference type="InterPro" id="IPR011701">
    <property type="entry name" value="MFS"/>
</dbReference>
<dbReference type="Pfam" id="PF07690">
    <property type="entry name" value="MFS_1"/>
    <property type="match status" value="1"/>
</dbReference>
<accession>A0A1G2LRB4</accession>
<dbReference type="Gene3D" id="1.20.1250.20">
    <property type="entry name" value="MFS general substrate transporter like domains"/>
    <property type="match status" value="1"/>
</dbReference>
<feature type="transmembrane region" description="Helical" evidence="7">
    <location>
        <begin position="37"/>
        <end position="61"/>
    </location>
</feature>
<evidence type="ECO:0000256" key="5">
    <source>
        <dbReference type="ARBA" id="ARBA00022989"/>
    </source>
</evidence>
<dbReference type="PANTHER" id="PTHR23517">
    <property type="entry name" value="RESISTANCE PROTEIN MDTM, PUTATIVE-RELATED-RELATED"/>
    <property type="match status" value="1"/>
</dbReference>
<feature type="transmembrane region" description="Helical" evidence="7">
    <location>
        <begin position="106"/>
        <end position="126"/>
    </location>
</feature>
<feature type="transmembrane region" description="Helical" evidence="7">
    <location>
        <begin position="67"/>
        <end position="85"/>
    </location>
</feature>
<keyword evidence="5 7" id="KW-1133">Transmembrane helix</keyword>
<reference evidence="9 10" key="1">
    <citation type="journal article" date="2016" name="Nat. Commun.">
        <title>Thousands of microbial genomes shed light on interconnected biogeochemical processes in an aquifer system.</title>
        <authorList>
            <person name="Anantharaman K."/>
            <person name="Brown C.T."/>
            <person name="Hug L.A."/>
            <person name="Sharon I."/>
            <person name="Castelle C.J."/>
            <person name="Probst A.J."/>
            <person name="Thomas B.C."/>
            <person name="Singh A."/>
            <person name="Wilkins M.J."/>
            <person name="Karaoz U."/>
            <person name="Brodie E.L."/>
            <person name="Williams K.H."/>
            <person name="Hubbard S.S."/>
            <person name="Banfield J.F."/>
        </authorList>
    </citation>
    <scope>NUCLEOTIDE SEQUENCE [LARGE SCALE GENOMIC DNA]</scope>
</reference>
<keyword evidence="2" id="KW-0813">Transport</keyword>
<comment type="subcellular location">
    <subcellularLocation>
        <location evidence="1">Cell membrane</location>
        <topology evidence="1">Multi-pass membrane protein</topology>
    </subcellularLocation>
</comment>
<sequence>MPSTGSGNKLFDSFNKNMKFIFNVNFPKFSFPQINQVILIIIFAEFVIGASTAFITPLFALFIVNDILAPVTVVGIAVAIFWAVKSIVQLPVARQLDKNHGEIDDYYSMLIGLAVIMVVQFMYYFVGSVWQIYFLQILLAVGYALYVPPFFGMFSRHLDKDKEAFEWSLWSSFSIGAGTALGSLFSGILAAIVGIRPIFFVSGTFSLIGLIILIFLRPYIKPKVPHDLAQFYGQKQI</sequence>
<dbReference type="InterPro" id="IPR020846">
    <property type="entry name" value="MFS_dom"/>
</dbReference>
<dbReference type="GO" id="GO:0005886">
    <property type="term" value="C:plasma membrane"/>
    <property type="evidence" value="ECO:0007669"/>
    <property type="project" value="UniProtKB-SubCell"/>
</dbReference>
<proteinExistence type="predicted"/>
<feature type="transmembrane region" description="Helical" evidence="7">
    <location>
        <begin position="132"/>
        <end position="155"/>
    </location>
</feature>
<keyword evidence="3" id="KW-1003">Cell membrane</keyword>
<evidence type="ECO:0000256" key="4">
    <source>
        <dbReference type="ARBA" id="ARBA00022692"/>
    </source>
</evidence>
<feature type="transmembrane region" description="Helical" evidence="7">
    <location>
        <begin position="167"/>
        <end position="192"/>
    </location>
</feature>
<dbReference type="PROSITE" id="PS50850">
    <property type="entry name" value="MFS"/>
    <property type="match status" value="1"/>
</dbReference>
<organism evidence="9 10">
    <name type="scientific">Candidatus Sungbacteria bacterium RIFCSPLOWO2_12_FULL_41_11</name>
    <dbReference type="NCBI Taxonomy" id="1802286"/>
    <lineage>
        <taxon>Bacteria</taxon>
        <taxon>Candidatus Sungiibacteriota</taxon>
    </lineage>
</organism>
<evidence type="ECO:0000256" key="3">
    <source>
        <dbReference type="ARBA" id="ARBA00022475"/>
    </source>
</evidence>
<dbReference type="AlphaFoldDB" id="A0A1G2LRB4"/>